<sequence>MGWINGGVNNTKLPIVARKEHGRACVKRWRASVEVVACGKMLATGRVVACGKRTVVEREVAANKRIFLGIHGPTLQYCLCIVPGDAGAHLVGPGCRGSLLDVTHQAW</sequence>
<evidence type="ECO:0000313" key="1">
    <source>
        <dbReference type="EMBL" id="KAJ7523698.1"/>
    </source>
</evidence>
<organism evidence="1 2">
    <name type="scientific">Diphasiastrum complanatum</name>
    <name type="common">Issler's clubmoss</name>
    <name type="synonym">Lycopodium complanatum</name>
    <dbReference type="NCBI Taxonomy" id="34168"/>
    <lineage>
        <taxon>Eukaryota</taxon>
        <taxon>Viridiplantae</taxon>
        <taxon>Streptophyta</taxon>
        <taxon>Embryophyta</taxon>
        <taxon>Tracheophyta</taxon>
        <taxon>Lycopodiopsida</taxon>
        <taxon>Lycopodiales</taxon>
        <taxon>Lycopodiaceae</taxon>
        <taxon>Lycopodioideae</taxon>
        <taxon>Diphasiastrum</taxon>
    </lineage>
</organism>
<gene>
    <name evidence="1" type="ORF">O6H91_18G058700</name>
</gene>
<name>A0ACC2B1N8_DIPCM</name>
<reference evidence="2" key="1">
    <citation type="journal article" date="2024" name="Proc. Natl. Acad. Sci. U.S.A.">
        <title>Extraordinary preservation of gene collinearity over three hundred million years revealed in homosporous lycophytes.</title>
        <authorList>
            <person name="Li C."/>
            <person name="Wickell D."/>
            <person name="Kuo L.Y."/>
            <person name="Chen X."/>
            <person name="Nie B."/>
            <person name="Liao X."/>
            <person name="Peng D."/>
            <person name="Ji J."/>
            <person name="Jenkins J."/>
            <person name="Williams M."/>
            <person name="Shu S."/>
            <person name="Plott C."/>
            <person name="Barry K."/>
            <person name="Rajasekar S."/>
            <person name="Grimwood J."/>
            <person name="Han X."/>
            <person name="Sun S."/>
            <person name="Hou Z."/>
            <person name="He W."/>
            <person name="Dai G."/>
            <person name="Sun C."/>
            <person name="Schmutz J."/>
            <person name="Leebens-Mack J.H."/>
            <person name="Li F.W."/>
            <person name="Wang L."/>
        </authorList>
    </citation>
    <scope>NUCLEOTIDE SEQUENCE [LARGE SCALE GENOMIC DNA]</scope>
    <source>
        <strain evidence="2">cv. PW_Plant_1</strain>
    </source>
</reference>
<accession>A0ACC2B1N8</accession>
<proteinExistence type="predicted"/>
<comment type="caution">
    <text evidence="1">The sequence shown here is derived from an EMBL/GenBank/DDBJ whole genome shotgun (WGS) entry which is preliminary data.</text>
</comment>
<dbReference type="EMBL" id="CM055109">
    <property type="protein sequence ID" value="KAJ7523698.1"/>
    <property type="molecule type" value="Genomic_DNA"/>
</dbReference>
<dbReference type="Proteomes" id="UP001162992">
    <property type="component" value="Chromosome 18"/>
</dbReference>
<keyword evidence="2" id="KW-1185">Reference proteome</keyword>
<evidence type="ECO:0000313" key="2">
    <source>
        <dbReference type="Proteomes" id="UP001162992"/>
    </source>
</evidence>
<protein>
    <submittedName>
        <fullName evidence="1">Uncharacterized protein</fullName>
    </submittedName>
</protein>